<name>A0A484KW98_9ASTE</name>
<evidence type="ECO:0000313" key="2">
    <source>
        <dbReference type="EMBL" id="VFQ69640.1"/>
    </source>
</evidence>
<dbReference type="Proteomes" id="UP000595140">
    <property type="component" value="Unassembled WGS sequence"/>
</dbReference>
<dbReference type="EMBL" id="OOIL02000813">
    <property type="protein sequence ID" value="VFQ69640.1"/>
    <property type="molecule type" value="Genomic_DNA"/>
</dbReference>
<evidence type="ECO:0000313" key="3">
    <source>
        <dbReference type="Proteomes" id="UP000595140"/>
    </source>
</evidence>
<gene>
    <name evidence="2" type="ORF">CCAM_LOCUS11416</name>
</gene>
<feature type="region of interest" description="Disordered" evidence="1">
    <location>
        <begin position="1"/>
        <end position="98"/>
    </location>
</feature>
<accession>A0A484KW98</accession>
<organism evidence="2 3">
    <name type="scientific">Cuscuta campestris</name>
    <dbReference type="NCBI Taxonomy" id="132261"/>
    <lineage>
        <taxon>Eukaryota</taxon>
        <taxon>Viridiplantae</taxon>
        <taxon>Streptophyta</taxon>
        <taxon>Embryophyta</taxon>
        <taxon>Tracheophyta</taxon>
        <taxon>Spermatophyta</taxon>
        <taxon>Magnoliopsida</taxon>
        <taxon>eudicotyledons</taxon>
        <taxon>Gunneridae</taxon>
        <taxon>Pentapetalae</taxon>
        <taxon>asterids</taxon>
        <taxon>lamiids</taxon>
        <taxon>Solanales</taxon>
        <taxon>Convolvulaceae</taxon>
        <taxon>Cuscuteae</taxon>
        <taxon>Cuscuta</taxon>
        <taxon>Cuscuta subgen. Grammica</taxon>
        <taxon>Cuscuta sect. Cleistogrammica</taxon>
    </lineage>
</organism>
<feature type="compositionally biased region" description="Polar residues" evidence="1">
    <location>
        <begin position="73"/>
        <end position="86"/>
    </location>
</feature>
<dbReference type="AlphaFoldDB" id="A0A484KW98"/>
<proteinExistence type="predicted"/>
<feature type="compositionally biased region" description="Polar residues" evidence="1">
    <location>
        <begin position="1"/>
        <end position="16"/>
    </location>
</feature>
<feature type="compositionally biased region" description="Polar residues" evidence="1">
    <location>
        <begin position="31"/>
        <end position="49"/>
    </location>
</feature>
<protein>
    <submittedName>
        <fullName evidence="2">Uncharacterized protein</fullName>
    </submittedName>
</protein>
<feature type="compositionally biased region" description="Basic and acidic residues" evidence="1">
    <location>
        <begin position="87"/>
        <end position="98"/>
    </location>
</feature>
<keyword evidence="3" id="KW-1185">Reference proteome</keyword>
<evidence type="ECO:0000256" key="1">
    <source>
        <dbReference type="SAM" id="MobiDB-lite"/>
    </source>
</evidence>
<sequence>MNQTKILTSNTSSQESCALGRFGHFPDPTAYSYSSSMASGPPQQKTPTKNQHKTLMVPKSGPWFNPKQEQEHNGISTTKTNSQQQKHPQESTDQDETRTSECQLQCHVVNSDFTTSKILKSYGNSNVCGIHLHTLRESSDVDLQFVGFHLQRSAIRLGYRFTCRKRIQSSKNHKNRAKIKVEIGSQLCQI</sequence>
<reference evidence="2 3" key="1">
    <citation type="submission" date="2018-04" db="EMBL/GenBank/DDBJ databases">
        <authorList>
            <person name="Vogel A."/>
        </authorList>
    </citation>
    <scope>NUCLEOTIDE SEQUENCE [LARGE SCALE GENOMIC DNA]</scope>
</reference>